<evidence type="ECO:0000313" key="1">
    <source>
        <dbReference type="EMBL" id="MPN09393.1"/>
    </source>
</evidence>
<dbReference type="EMBL" id="VSSQ01055502">
    <property type="protein sequence ID" value="MPN09393.1"/>
    <property type="molecule type" value="Genomic_DNA"/>
</dbReference>
<dbReference type="AlphaFoldDB" id="A0A645FAA3"/>
<protein>
    <submittedName>
        <fullName evidence="1">Uncharacterized protein</fullName>
    </submittedName>
</protein>
<comment type="caution">
    <text evidence="1">The sequence shown here is derived from an EMBL/GenBank/DDBJ whole genome shotgun (WGS) entry which is preliminary data.</text>
</comment>
<organism evidence="1">
    <name type="scientific">bioreactor metagenome</name>
    <dbReference type="NCBI Taxonomy" id="1076179"/>
    <lineage>
        <taxon>unclassified sequences</taxon>
        <taxon>metagenomes</taxon>
        <taxon>ecological metagenomes</taxon>
    </lineage>
</organism>
<accession>A0A645FAA3</accession>
<sequence>MIIEHIIPPILVIKAVCIELIVAGSEFIMSLVFIVSNIKDKPTNVPKTPSNIHVDDEFFIDLIFSSIDLFLNLKPVQISSIKVAIFISA</sequence>
<proteinExistence type="predicted"/>
<name>A0A645FAA3_9ZZZZ</name>
<gene>
    <name evidence="1" type="ORF">SDC9_156683</name>
</gene>
<reference evidence="1" key="1">
    <citation type="submission" date="2019-08" db="EMBL/GenBank/DDBJ databases">
        <authorList>
            <person name="Kucharzyk K."/>
            <person name="Murdoch R.W."/>
            <person name="Higgins S."/>
            <person name="Loffler F."/>
        </authorList>
    </citation>
    <scope>NUCLEOTIDE SEQUENCE</scope>
</reference>